<name>R7AHD6_9FIRM</name>
<dbReference type="PANTHER" id="PTHR48090">
    <property type="entry name" value="UNDECAPRENYL-PHOSPHATE 4-DEOXY-4-FORMAMIDO-L-ARABINOSE TRANSFERASE-RELATED"/>
    <property type="match status" value="1"/>
</dbReference>
<dbReference type="Pfam" id="PF00535">
    <property type="entry name" value="Glycos_transf_2"/>
    <property type="match status" value="1"/>
</dbReference>
<proteinExistence type="predicted"/>
<keyword evidence="1" id="KW-0812">Transmembrane</keyword>
<evidence type="ECO:0000256" key="1">
    <source>
        <dbReference type="SAM" id="Phobius"/>
    </source>
</evidence>
<accession>R7AHD6</accession>
<dbReference type="Gene3D" id="3.90.550.10">
    <property type="entry name" value="Spore Coat Polysaccharide Biosynthesis Protein SpsA, Chain A"/>
    <property type="match status" value="1"/>
</dbReference>
<feature type="transmembrane region" description="Helical" evidence="1">
    <location>
        <begin position="269"/>
        <end position="289"/>
    </location>
</feature>
<evidence type="ECO:0000313" key="4">
    <source>
        <dbReference type="Proteomes" id="UP000018141"/>
    </source>
</evidence>
<keyword evidence="1" id="KW-0472">Membrane</keyword>
<dbReference type="EMBL" id="CBHH010000052">
    <property type="protein sequence ID" value="CDD57780.1"/>
    <property type="molecule type" value="Genomic_DNA"/>
</dbReference>
<dbReference type="SUPFAM" id="SSF53448">
    <property type="entry name" value="Nucleotide-diphospho-sugar transferases"/>
    <property type="match status" value="1"/>
</dbReference>
<dbReference type="InterPro" id="IPR029044">
    <property type="entry name" value="Nucleotide-diphossugar_trans"/>
</dbReference>
<dbReference type="PANTHER" id="PTHR48090:SF7">
    <property type="entry name" value="RFBJ PROTEIN"/>
    <property type="match status" value="1"/>
</dbReference>
<sequence length="347" mass="39334">MKLIIQIPCYNEAETLEVTLNDLPKHIDGIDEIEYLIIDDGSTDNTAEVAKKWGVHYVVRFRRNKGLAKGFMAGLDACLRNGADIIVNTDADNQYCGADIERLVRPILDGEAHVVIGERPIDETEHFSPLKKKLQHLGSWVVRVASKTDIPDAPSGFRAYSRDAALRINVINDYTYTLETIVQAGRDKMAIKSVPIRTNPELRKSRLFHSMWGYVKKSVLTIMRAYLMYRPLYFFMLLGGIISAVGAAFFIRFFVFVLMGDSSGHVQSLIFASMMMIIGFQTIVVGLLGDIISANRKILQDVQYHLRKMDYDHDSNKEPVYETSDLMAVTEEDEKADYEIIHNNKKS</sequence>
<feature type="domain" description="Glycosyltransferase 2-like" evidence="2">
    <location>
        <begin position="7"/>
        <end position="165"/>
    </location>
</feature>
<feature type="transmembrane region" description="Helical" evidence="1">
    <location>
        <begin position="232"/>
        <end position="257"/>
    </location>
</feature>
<comment type="caution">
    <text evidence="3">The sequence shown here is derived from an EMBL/GenBank/DDBJ whole genome shotgun (WGS) entry which is preliminary data.</text>
</comment>
<organism evidence="3 4">
    <name type="scientific">Bacteroides pectinophilus CAG:437</name>
    <dbReference type="NCBI Taxonomy" id="1263051"/>
    <lineage>
        <taxon>Bacteria</taxon>
        <taxon>Bacillati</taxon>
        <taxon>Bacillota</taxon>
        <taxon>Clostridia</taxon>
        <taxon>Eubacteriales</taxon>
    </lineage>
</organism>
<dbReference type="Proteomes" id="UP000018141">
    <property type="component" value="Unassembled WGS sequence"/>
</dbReference>
<dbReference type="InterPro" id="IPR001173">
    <property type="entry name" value="Glyco_trans_2-like"/>
</dbReference>
<protein>
    <recommendedName>
        <fullName evidence="2">Glycosyltransferase 2-like domain-containing protein</fullName>
    </recommendedName>
</protein>
<reference evidence="3" key="1">
    <citation type="submission" date="2012-11" db="EMBL/GenBank/DDBJ databases">
        <title>Dependencies among metagenomic species, viruses, plasmids and units of genetic variation.</title>
        <authorList>
            <person name="Nielsen H.B."/>
            <person name="Almeida M."/>
            <person name="Juncker A.S."/>
            <person name="Rasmussen S."/>
            <person name="Li J."/>
            <person name="Sunagawa S."/>
            <person name="Plichta D."/>
            <person name="Gautier L."/>
            <person name="Le Chatelier E."/>
            <person name="Peletier E."/>
            <person name="Bonde I."/>
            <person name="Nielsen T."/>
            <person name="Manichanh C."/>
            <person name="Arumugam M."/>
            <person name="Batto J."/>
            <person name="Santos M.B.Q.D."/>
            <person name="Blom N."/>
            <person name="Borruel N."/>
            <person name="Burgdorf K.S."/>
            <person name="Boumezbeur F."/>
            <person name="Casellas F."/>
            <person name="Dore J."/>
            <person name="Guarner F."/>
            <person name="Hansen T."/>
            <person name="Hildebrand F."/>
            <person name="Kaas R.S."/>
            <person name="Kennedy S."/>
            <person name="Kristiansen K."/>
            <person name="Kultima J.R."/>
            <person name="Leonard P."/>
            <person name="Levenez F."/>
            <person name="Lund O."/>
            <person name="Moumen B."/>
            <person name="Le Paslier D."/>
            <person name="Pons N."/>
            <person name="Pedersen O."/>
            <person name="Prifti E."/>
            <person name="Qin J."/>
            <person name="Raes J."/>
            <person name="Tap J."/>
            <person name="Tims S."/>
            <person name="Ussery D.W."/>
            <person name="Yamada T."/>
            <person name="MetaHit consortium"/>
            <person name="Renault P."/>
            <person name="Sicheritz-Ponten T."/>
            <person name="Bork P."/>
            <person name="Wang J."/>
            <person name="Brunak S."/>
            <person name="Ehrlich S.D."/>
        </authorList>
    </citation>
    <scope>NUCLEOTIDE SEQUENCE [LARGE SCALE GENOMIC DNA]</scope>
</reference>
<dbReference type="InterPro" id="IPR050256">
    <property type="entry name" value="Glycosyltransferase_2"/>
</dbReference>
<keyword evidence="1" id="KW-1133">Transmembrane helix</keyword>
<evidence type="ECO:0000313" key="3">
    <source>
        <dbReference type="EMBL" id="CDD57780.1"/>
    </source>
</evidence>
<evidence type="ECO:0000259" key="2">
    <source>
        <dbReference type="Pfam" id="PF00535"/>
    </source>
</evidence>
<dbReference type="CDD" id="cd04179">
    <property type="entry name" value="DPM_DPG-synthase_like"/>
    <property type="match status" value="1"/>
</dbReference>
<gene>
    <name evidence="3" type="ORF">BN656_01802</name>
</gene>
<dbReference type="AlphaFoldDB" id="R7AHD6"/>